<accession>A0A7S4JBF8</accession>
<reference evidence="3" key="1">
    <citation type="submission" date="2021-01" db="EMBL/GenBank/DDBJ databases">
        <authorList>
            <person name="Corre E."/>
            <person name="Pelletier E."/>
            <person name="Niang G."/>
            <person name="Scheremetjew M."/>
            <person name="Finn R."/>
            <person name="Kale V."/>
            <person name="Holt S."/>
            <person name="Cochrane G."/>
            <person name="Meng A."/>
            <person name="Brown T."/>
            <person name="Cohen L."/>
        </authorList>
    </citation>
    <scope>NUCLEOTIDE SEQUENCE</scope>
    <source>
        <strain evidence="3">Isolate 1302-5</strain>
    </source>
</reference>
<evidence type="ECO:0000256" key="1">
    <source>
        <dbReference type="SAM" id="MobiDB-lite"/>
    </source>
</evidence>
<feature type="transmembrane region" description="Helical" evidence="2">
    <location>
        <begin position="295"/>
        <end position="316"/>
    </location>
</feature>
<evidence type="ECO:0000256" key="2">
    <source>
        <dbReference type="SAM" id="Phobius"/>
    </source>
</evidence>
<feature type="compositionally biased region" description="Polar residues" evidence="1">
    <location>
        <begin position="61"/>
        <end position="72"/>
    </location>
</feature>
<keyword evidence="2" id="KW-0812">Transmembrane</keyword>
<feature type="region of interest" description="Disordered" evidence="1">
    <location>
        <begin position="1"/>
        <end position="74"/>
    </location>
</feature>
<feature type="compositionally biased region" description="Basic residues" evidence="1">
    <location>
        <begin position="1"/>
        <end position="12"/>
    </location>
</feature>
<feature type="region of interest" description="Disordered" evidence="1">
    <location>
        <begin position="324"/>
        <end position="351"/>
    </location>
</feature>
<feature type="compositionally biased region" description="Low complexity" evidence="1">
    <location>
        <begin position="334"/>
        <end position="351"/>
    </location>
</feature>
<gene>
    <name evidence="3" type="ORF">OAUR00152_LOCUS25382</name>
</gene>
<sequence length="351" mass="38299">MTRRRADKKNTKRREEETQEKEKISAGIREERATNEDLRDTNEDLSVDPFEEGPSQEDESQTTNNDASSKSPELQVPVIERDENGNPISFSCSAAVESSKENVRMTVAFDYQMYFHPGRSADLERAIAIVEGGLIRYIAEVSGLPTSDEDDCSIASGGRGSERFVRRSLRGRKDIVDIIAVGAGDPDKENQIDANCVEAAPETTSLDCVPISGTIDVQIKSGKDDIQAENFVKGSAREWMERYGDYETAPGLVGMEFLGTRTYEPEVGRDYVEPPMPAGIQTVPEPLIDNEEPTILGYAFAAALCAMFALSLFVGAKKVKKRCSDSDDSDTPFVPSSAASVPSSSASIPCL</sequence>
<keyword evidence="2" id="KW-1133">Transmembrane helix</keyword>
<feature type="compositionally biased region" description="Basic and acidic residues" evidence="1">
    <location>
        <begin position="13"/>
        <end position="42"/>
    </location>
</feature>
<protein>
    <submittedName>
        <fullName evidence="3">Uncharacterized protein</fullName>
    </submittedName>
</protein>
<dbReference type="AlphaFoldDB" id="A0A7S4JBF8"/>
<proteinExistence type="predicted"/>
<evidence type="ECO:0000313" key="3">
    <source>
        <dbReference type="EMBL" id="CAE2258368.1"/>
    </source>
</evidence>
<dbReference type="EMBL" id="HBKQ01036811">
    <property type="protein sequence ID" value="CAE2258368.1"/>
    <property type="molecule type" value="Transcribed_RNA"/>
</dbReference>
<organism evidence="3">
    <name type="scientific">Odontella aurita</name>
    <dbReference type="NCBI Taxonomy" id="265563"/>
    <lineage>
        <taxon>Eukaryota</taxon>
        <taxon>Sar</taxon>
        <taxon>Stramenopiles</taxon>
        <taxon>Ochrophyta</taxon>
        <taxon>Bacillariophyta</taxon>
        <taxon>Mediophyceae</taxon>
        <taxon>Biddulphiophycidae</taxon>
        <taxon>Eupodiscales</taxon>
        <taxon>Odontellaceae</taxon>
        <taxon>Odontella</taxon>
    </lineage>
</organism>
<feature type="compositionally biased region" description="Acidic residues" evidence="1">
    <location>
        <begin position="43"/>
        <end position="60"/>
    </location>
</feature>
<name>A0A7S4JBF8_9STRA</name>
<keyword evidence="2" id="KW-0472">Membrane</keyword>